<feature type="domain" description="Putative zinc-ribbon" evidence="2">
    <location>
        <begin position="4"/>
        <end position="27"/>
    </location>
</feature>
<proteinExistence type="predicted"/>
<gene>
    <name evidence="3" type="ORF">HMPREF9460_00977</name>
</gene>
<organism evidence="3 4">
    <name type="scientific">Flavonifractor plautii 1_3_50AFAA</name>
    <dbReference type="NCBI Taxonomy" id="742738"/>
    <lineage>
        <taxon>Bacteria</taxon>
        <taxon>Bacillati</taxon>
        <taxon>Bacillota</taxon>
        <taxon>Clostridia</taxon>
        <taxon>Eubacteriales</taxon>
        <taxon>Oscillospiraceae</taxon>
        <taxon>Flavonifractor</taxon>
    </lineage>
</organism>
<comment type="caution">
    <text evidence="3">The sequence shown here is derived from an EMBL/GenBank/DDBJ whole genome shotgun (WGS) entry which is preliminary data.</text>
</comment>
<keyword evidence="4" id="KW-1185">Reference proteome</keyword>
<keyword evidence="1" id="KW-1133">Transmembrane helix</keyword>
<keyword evidence="1" id="KW-0472">Membrane</keyword>
<dbReference type="EMBL" id="ADLO01000040">
    <property type="protein sequence ID" value="KGF56477.1"/>
    <property type="molecule type" value="Genomic_DNA"/>
</dbReference>
<dbReference type="PATRIC" id="fig|742738.3.peg.1012"/>
<keyword evidence="1" id="KW-0812">Transmembrane</keyword>
<evidence type="ECO:0000259" key="2">
    <source>
        <dbReference type="Pfam" id="PF13248"/>
    </source>
</evidence>
<feature type="transmembrane region" description="Helical" evidence="1">
    <location>
        <begin position="135"/>
        <end position="159"/>
    </location>
</feature>
<protein>
    <recommendedName>
        <fullName evidence="2">Putative zinc-ribbon domain-containing protein</fullName>
    </recommendedName>
</protein>
<dbReference type="AlphaFoldDB" id="A0A096CNW4"/>
<sequence>MALISCPECGKEVSDRAPACIHCGYPLSSAAPYADFRPITGPNRFTVRLTARPAYPDARSRTLRALMKELGLSREQGIRLLEQARREPVPLREGLTEEEALALLEVFRRAGAPVQLVDGAVPEPPQLPSPVPGDALTFTSVVFATLTALVIWSLLSLLFTSLFG</sequence>
<evidence type="ECO:0000313" key="3">
    <source>
        <dbReference type="EMBL" id="KGF56477.1"/>
    </source>
</evidence>
<dbReference type="eggNOG" id="ENOG5033P40">
    <property type="taxonomic scope" value="Bacteria"/>
</dbReference>
<dbReference type="HOGENOM" id="CLU_1657786_0_0_9"/>
<evidence type="ECO:0000313" key="4">
    <source>
        <dbReference type="Proteomes" id="UP000029585"/>
    </source>
</evidence>
<reference evidence="3 4" key="1">
    <citation type="submission" date="2011-08" db="EMBL/GenBank/DDBJ databases">
        <title>The Genome Sequence of Clostridium orbiscindens 1_3_50AFAA.</title>
        <authorList>
            <consortium name="The Broad Institute Genome Sequencing Platform"/>
            <person name="Earl A."/>
            <person name="Ward D."/>
            <person name="Feldgarden M."/>
            <person name="Gevers D."/>
            <person name="Daigneault M."/>
            <person name="Strauss J."/>
            <person name="Allen-Vercoe E."/>
            <person name="Young S.K."/>
            <person name="Zeng Q."/>
            <person name="Gargeya S."/>
            <person name="Fitzgerald M."/>
            <person name="Haas B."/>
            <person name="Abouelleil A."/>
            <person name="Alvarado L."/>
            <person name="Arachchi H.M."/>
            <person name="Berlin A."/>
            <person name="Brown A."/>
            <person name="Chapman S.B."/>
            <person name="Chen Z."/>
            <person name="Dunbar C."/>
            <person name="Freedman E."/>
            <person name="Gearin G."/>
            <person name="Gellesch M."/>
            <person name="Goldberg J."/>
            <person name="Griggs A."/>
            <person name="Gujja S."/>
            <person name="Heiman D."/>
            <person name="Howarth C."/>
            <person name="Larson L."/>
            <person name="Lui A."/>
            <person name="MacDonald P.J.P."/>
            <person name="Montmayeur A."/>
            <person name="Murphy C."/>
            <person name="Neiman D."/>
            <person name="Pearson M."/>
            <person name="Priest M."/>
            <person name="Roberts A."/>
            <person name="Saif S."/>
            <person name="Shea T."/>
            <person name="Shenoy N."/>
            <person name="Sisk P."/>
            <person name="Stolte C."/>
            <person name="Sykes S."/>
            <person name="Wortman J."/>
            <person name="Nusbaum C."/>
            <person name="Birren B."/>
        </authorList>
    </citation>
    <scope>NUCLEOTIDE SEQUENCE [LARGE SCALE GENOMIC DNA]</scope>
    <source>
        <strain evidence="3 4">1_3_50AFAA</strain>
    </source>
</reference>
<dbReference type="InterPro" id="IPR059113">
    <property type="entry name" value="Znf_ribbon"/>
</dbReference>
<dbReference type="Pfam" id="PF13248">
    <property type="entry name" value="Zn_ribbon_3"/>
    <property type="match status" value="1"/>
</dbReference>
<evidence type="ECO:0000256" key="1">
    <source>
        <dbReference type="SAM" id="Phobius"/>
    </source>
</evidence>
<dbReference type="Proteomes" id="UP000029585">
    <property type="component" value="Unassembled WGS sequence"/>
</dbReference>
<name>A0A096CNW4_FLAPL</name>
<dbReference type="RefSeq" id="WP_024723204.1">
    <property type="nucleotide sequence ID" value="NZ_KN174162.1"/>
</dbReference>
<accession>A0A096CNW4</accession>